<keyword evidence="3" id="KW-1185">Reference proteome</keyword>
<dbReference type="PANTHER" id="PTHR39677:SF4">
    <property type="entry name" value="RIBONUCLEASE VAPC6"/>
    <property type="match status" value="1"/>
</dbReference>
<dbReference type="SMART" id="SM00670">
    <property type="entry name" value="PINc"/>
    <property type="match status" value="1"/>
</dbReference>
<name>A0A177E673_9BACT</name>
<dbReference type="Proteomes" id="UP000076964">
    <property type="component" value="Unassembled WGS sequence"/>
</dbReference>
<accession>A0A177E673</accession>
<protein>
    <recommendedName>
        <fullName evidence="1">PIN domain-containing protein</fullName>
    </recommendedName>
</protein>
<dbReference type="AlphaFoldDB" id="A0A177E673"/>
<dbReference type="InterPro" id="IPR029060">
    <property type="entry name" value="PIN-like_dom_sf"/>
</dbReference>
<dbReference type="SUPFAM" id="SSF88723">
    <property type="entry name" value="PIN domain-like"/>
    <property type="match status" value="1"/>
</dbReference>
<dbReference type="Gene3D" id="3.40.50.1010">
    <property type="entry name" value="5'-nuclease"/>
    <property type="match status" value="1"/>
</dbReference>
<dbReference type="EMBL" id="LSFI01000029">
    <property type="protein sequence ID" value="OAG27463.1"/>
    <property type="molecule type" value="Genomic_DNA"/>
</dbReference>
<gene>
    <name evidence="2" type="ORF">TH606_06885</name>
</gene>
<dbReference type="PANTHER" id="PTHR39677">
    <property type="entry name" value="RIBONUCLEASE VAPC6"/>
    <property type="match status" value="1"/>
</dbReference>
<feature type="domain" description="PIN" evidence="1">
    <location>
        <begin position="9"/>
        <end position="153"/>
    </location>
</feature>
<evidence type="ECO:0000313" key="3">
    <source>
        <dbReference type="Proteomes" id="UP000076964"/>
    </source>
</evidence>
<comment type="caution">
    <text evidence="2">The sequence shown here is derived from an EMBL/GenBank/DDBJ whole genome shotgun (WGS) entry which is preliminary data.</text>
</comment>
<organism evidence="2 3">
    <name type="scientific">Thermodesulfatator autotrophicus</name>
    <dbReference type="NCBI Taxonomy" id="1795632"/>
    <lineage>
        <taxon>Bacteria</taxon>
        <taxon>Pseudomonadati</taxon>
        <taxon>Thermodesulfobacteriota</taxon>
        <taxon>Thermodesulfobacteria</taxon>
        <taxon>Thermodesulfobacteriales</taxon>
        <taxon>Thermodesulfatatoraceae</taxon>
        <taxon>Thermodesulfatator</taxon>
    </lineage>
</organism>
<dbReference type="OrthoDB" id="1722766at2"/>
<evidence type="ECO:0000313" key="2">
    <source>
        <dbReference type="EMBL" id="OAG27463.1"/>
    </source>
</evidence>
<proteinExistence type="predicted"/>
<dbReference type="InterPro" id="IPR002716">
    <property type="entry name" value="PIN_dom"/>
</dbReference>
<sequence>MEIKKLYRKKVMVDANAFIYFFTGQSNELTKNIFQLAEKNYLTLITTIRIVDEVCFKVMMISARTKLGLKANILEKIKRDKEKMKILAKDVQKVAGFITQLKIDVKEISFKEVQKLPLFMEKYGLFGNDALILAIMEKYNLKYLLSSDKDFDLVNFVRRIDPKV</sequence>
<dbReference type="STRING" id="1795632.TH606_06885"/>
<dbReference type="RefSeq" id="WP_068542298.1">
    <property type="nucleotide sequence ID" value="NZ_LSFI01000029.1"/>
</dbReference>
<dbReference type="Pfam" id="PF01850">
    <property type="entry name" value="PIN"/>
    <property type="match status" value="1"/>
</dbReference>
<reference evidence="2 3" key="1">
    <citation type="submission" date="2016-02" db="EMBL/GenBank/DDBJ databases">
        <title>Draft genome sequence of Thermodesulfatator sp. S606.</title>
        <authorList>
            <person name="Lai Q."/>
            <person name="Cao J."/>
            <person name="Dupont S."/>
            <person name="Shao Z."/>
            <person name="Jebbar M."/>
            <person name="Alain K."/>
        </authorList>
    </citation>
    <scope>NUCLEOTIDE SEQUENCE [LARGE SCALE GENOMIC DNA]</scope>
    <source>
        <strain evidence="2 3">S606</strain>
    </source>
</reference>
<evidence type="ECO:0000259" key="1">
    <source>
        <dbReference type="SMART" id="SM00670"/>
    </source>
</evidence>